<feature type="region of interest" description="Disordered" evidence="1">
    <location>
        <begin position="1"/>
        <end position="44"/>
    </location>
</feature>
<reference evidence="2" key="1">
    <citation type="submission" date="2021-01" db="EMBL/GenBank/DDBJ databases">
        <authorList>
            <person name="Corre E."/>
            <person name="Pelletier E."/>
            <person name="Niang G."/>
            <person name="Scheremetjew M."/>
            <person name="Finn R."/>
            <person name="Kale V."/>
            <person name="Holt S."/>
            <person name="Cochrane G."/>
            <person name="Meng A."/>
            <person name="Brown T."/>
            <person name="Cohen L."/>
        </authorList>
    </citation>
    <scope>NUCLEOTIDE SEQUENCE</scope>
    <source>
        <strain evidence="2">SL-175</strain>
    </source>
</reference>
<sequence>MKGEISEERTERSALITGNAQRRVSFNDKKKPALDEETNGMTDEKKAAFDEETNGMMAQSPEGLTRVERRGENAKLEFSIKGELEFSRTKLLRSALAAMKYSFDVRAVHRPGNQMLTPTTLAVRRGTG</sequence>
<dbReference type="AlphaFoldDB" id="A0A7S0S6J7"/>
<feature type="compositionally biased region" description="Basic and acidic residues" evidence="1">
    <location>
        <begin position="1"/>
        <end position="12"/>
    </location>
</feature>
<proteinExistence type="predicted"/>
<gene>
    <name evidence="2" type="ORF">MANT1106_LOCUS677</name>
</gene>
<dbReference type="EMBL" id="HBFC01001310">
    <property type="protein sequence ID" value="CAD8697998.1"/>
    <property type="molecule type" value="Transcribed_RNA"/>
</dbReference>
<feature type="compositionally biased region" description="Basic and acidic residues" evidence="1">
    <location>
        <begin position="25"/>
        <end position="34"/>
    </location>
</feature>
<evidence type="ECO:0000313" key="2">
    <source>
        <dbReference type="EMBL" id="CAD8697998.1"/>
    </source>
</evidence>
<evidence type="ECO:0000256" key="1">
    <source>
        <dbReference type="SAM" id="MobiDB-lite"/>
    </source>
</evidence>
<protein>
    <submittedName>
        <fullName evidence="2">Uncharacterized protein</fullName>
    </submittedName>
</protein>
<accession>A0A7S0S6J7</accession>
<name>A0A7S0S6J7_9CHLO</name>
<organism evidence="2">
    <name type="scientific">Mantoniella antarctica</name>
    <dbReference type="NCBI Taxonomy" id="81844"/>
    <lineage>
        <taxon>Eukaryota</taxon>
        <taxon>Viridiplantae</taxon>
        <taxon>Chlorophyta</taxon>
        <taxon>Mamiellophyceae</taxon>
        <taxon>Mamiellales</taxon>
        <taxon>Mamiellaceae</taxon>
        <taxon>Mantoniella</taxon>
    </lineage>
</organism>